<dbReference type="AlphaFoldDB" id="A0A1Y6B3M1"/>
<evidence type="ECO:0000313" key="1">
    <source>
        <dbReference type="EMBL" id="SME87823.1"/>
    </source>
</evidence>
<gene>
    <name evidence="1" type="ORF">SAMN06296036_10134</name>
</gene>
<organism evidence="1 2">
    <name type="scientific">Pseudobacteriovorax antillogorgiicola</name>
    <dbReference type="NCBI Taxonomy" id="1513793"/>
    <lineage>
        <taxon>Bacteria</taxon>
        <taxon>Pseudomonadati</taxon>
        <taxon>Bdellovibrionota</taxon>
        <taxon>Oligoflexia</taxon>
        <taxon>Oligoflexales</taxon>
        <taxon>Pseudobacteriovoracaceae</taxon>
        <taxon>Pseudobacteriovorax</taxon>
    </lineage>
</organism>
<dbReference type="Proteomes" id="UP000192907">
    <property type="component" value="Unassembled WGS sequence"/>
</dbReference>
<reference evidence="2" key="1">
    <citation type="submission" date="2017-04" db="EMBL/GenBank/DDBJ databases">
        <authorList>
            <person name="Varghese N."/>
            <person name="Submissions S."/>
        </authorList>
    </citation>
    <scope>NUCLEOTIDE SEQUENCE [LARGE SCALE GENOMIC DNA]</scope>
    <source>
        <strain evidence="2">RKEM611</strain>
    </source>
</reference>
<sequence length="193" mass="22019">MAPYGEIIADISRLREFIESLSELYQRTLSLIDTEHQSIQSSDLKAIGETVKAKQSLAEELKTVTDRIGDGFAKVKGYPCLASILEHRGYSHAIDLGLFLSLLADHTFGDSIEERVLRHECVKTLKVYEKYQDLQKRFQPKIEMNRYLIQKLLYHHQETFRFWQSIAAESEATYGSKGVAKPGPAQATLRVRT</sequence>
<dbReference type="RefSeq" id="WP_132314822.1">
    <property type="nucleotide sequence ID" value="NZ_FWZT01000001.1"/>
</dbReference>
<accession>A0A1Y6B3M1</accession>
<dbReference type="Gene3D" id="1.20.58.300">
    <property type="entry name" value="FlgN-like"/>
    <property type="match status" value="1"/>
</dbReference>
<evidence type="ECO:0008006" key="3">
    <source>
        <dbReference type="Google" id="ProtNLM"/>
    </source>
</evidence>
<protein>
    <recommendedName>
        <fullName evidence="3">FlgN protein</fullName>
    </recommendedName>
</protein>
<dbReference type="OrthoDB" id="10015368at2"/>
<name>A0A1Y6B3M1_9BACT</name>
<evidence type="ECO:0000313" key="2">
    <source>
        <dbReference type="Proteomes" id="UP000192907"/>
    </source>
</evidence>
<dbReference type="EMBL" id="FWZT01000001">
    <property type="protein sequence ID" value="SME87823.1"/>
    <property type="molecule type" value="Genomic_DNA"/>
</dbReference>
<proteinExistence type="predicted"/>
<dbReference type="STRING" id="1513793.SAMN06296036_10134"/>
<keyword evidence="2" id="KW-1185">Reference proteome</keyword>